<evidence type="ECO:0000256" key="1">
    <source>
        <dbReference type="SAM" id="Phobius"/>
    </source>
</evidence>
<protein>
    <submittedName>
        <fullName evidence="2">Uncharacterized protein</fullName>
    </submittedName>
</protein>
<comment type="caution">
    <text evidence="2">The sequence shown here is derived from an EMBL/GenBank/DDBJ whole genome shotgun (WGS) entry which is preliminary data.</text>
</comment>
<keyword evidence="1" id="KW-1133">Transmembrane helix</keyword>
<evidence type="ECO:0000313" key="3">
    <source>
        <dbReference type="Proteomes" id="UP000449092"/>
    </source>
</evidence>
<keyword evidence="1" id="KW-0472">Membrane</keyword>
<sequence>MKKHKKYIPHEVHFFFAMFALGTSILVILNQYFHEDESLWDVIDPLVIIVLLLVTVFHIFEGIEEKSNNKKKK</sequence>
<dbReference type="AlphaFoldDB" id="A0A845D8Y8"/>
<gene>
    <name evidence="2" type="ORF">F4X82_01570</name>
</gene>
<reference evidence="2 3" key="1">
    <citation type="submission" date="2019-09" db="EMBL/GenBank/DDBJ databases">
        <title>Characterisation of the sponge microbiome using genome-centric metagenomics.</title>
        <authorList>
            <person name="Engelberts J.P."/>
            <person name="Robbins S.J."/>
            <person name="De Goeij J.M."/>
            <person name="Aranda M."/>
            <person name="Bell S.C."/>
            <person name="Webster N.S."/>
        </authorList>
    </citation>
    <scope>NUCLEOTIDE SEQUENCE [LARGE SCALE GENOMIC DNA]</scope>
    <source>
        <strain evidence="2">SB0662_bin_43</strain>
    </source>
</reference>
<evidence type="ECO:0000313" key="2">
    <source>
        <dbReference type="EMBL" id="MYE38190.1"/>
    </source>
</evidence>
<dbReference type="EMBL" id="VXOY01000012">
    <property type="protein sequence ID" value="MYE38190.1"/>
    <property type="molecule type" value="Genomic_DNA"/>
</dbReference>
<organism evidence="2 3">
    <name type="scientific">Candidatus Spechtbacteria bacterium SB0662_bin_43</name>
    <dbReference type="NCBI Taxonomy" id="2604897"/>
    <lineage>
        <taxon>Bacteria</taxon>
        <taxon>Candidatus Spechtiibacteriota</taxon>
    </lineage>
</organism>
<keyword evidence="1" id="KW-0812">Transmembrane</keyword>
<dbReference type="Proteomes" id="UP000449092">
    <property type="component" value="Unassembled WGS sequence"/>
</dbReference>
<accession>A0A845D8Y8</accession>
<proteinExistence type="predicted"/>
<name>A0A845D8Y8_9BACT</name>
<feature type="transmembrane region" description="Helical" evidence="1">
    <location>
        <begin position="45"/>
        <end position="63"/>
    </location>
</feature>
<feature type="transmembrane region" description="Helical" evidence="1">
    <location>
        <begin position="12"/>
        <end position="33"/>
    </location>
</feature>